<reference evidence="1 2" key="1">
    <citation type="journal article" date="2023" name="Science">
        <title>Complex scaffold remodeling in plant triterpene biosynthesis.</title>
        <authorList>
            <person name="De La Pena R."/>
            <person name="Hodgson H."/>
            <person name="Liu J.C."/>
            <person name="Stephenson M.J."/>
            <person name="Martin A.C."/>
            <person name="Owen C."/>
            <person name="Harkess A."/>
            <person name="Leebens-Mack J."/>
            <person name="Jimenez L.E."/>
            <person name="Osbourn A."/>
            <person name="Sattely E.S."/>
        </authorList>
    </citation>
    <scope>NUCLEOTIDE SEQUENCE [LARGE SCALE GENOMIC DNA]</scope>
    <source>
        <strain evidence="2">cv. JPN11</strain>
        <tissue evidence="1">Leaf</tissue>
    </source>
</reference>
<organism evidence="1 2">
    <name type="scientific">Melia azedarach</name>
    <name type="common">Chinaberry tree</name>
    <dbReference type="NCBI Taxonomy" id="155640"/>
    <lineage>
        <taxon>Eukaryota</taxon>
        <taxon>Viridiplantae</taxon>
        <taxon>Streptophyta</taxon>
        <taxon>Embryophyta</taxon>
        <taxon>Tracheophyta</taxon>
        <taxon>Spermatophyta</taxon>
        <taxon>Magnoliopsida</taxon>
        <taxon>eudicotyledons</taxon>
        <taxon>Gunneridae</taxon>
        <taxon>Pentapetalae</taxon>
        <taxon>rosids</taxon>
        <taxon>malvids</taxon>
        <taxon>Sapindales</taxon>
        <taxon>Meliaceae</taxon>
        <taxon>Melia</taxon>
    </lineage>
</organism>
<sequence length="301" mass="33599">MAAFSYQHPAFVFDSFLVPDTSNNMSSLPQAASIITTKTYFTPMLPSTANECFQDSPFLAQIHETTSPLHKFNSTIGKQDPNLSSAAAQMSSGDHMVSSTEKKRKNVDVKVGRENRGEKVRNNKRFAKKQKKVAEEAPTDYVHVRARRGQATDSHSLAERVRRAKISVRMKLLQSLVPGCDKIIGKAQILDEIIKYVQTLQTQVEFLAAKLASVTPMFSDFEIDFIANPLSQESLDFHQLPPVIDSSSSQLTSVPDEKTPNPNSVLLHQVQNSKCNDDGNLLWDTDHSQTQELANKYAWIC</sequence>
<accession>A0ACC1XJ64</accession>
<name>A0ACC1XJ64_MELAZ</name>
<dbReference type="Proteomes" id="UP001164539">
    <property type="component" value="Chromosome 9"/>
</dbReference>
<gene>
    <name evidence="1" type="ORF">OWV82_017504</name>
</gene>
<protein>
    <submittedName>
        <fullName evidence="1">Transcription factor protein</fullName>
    </submittedName>
</protein>
<comment type="caution">
    <text evidence="1">The sequence shown here is derived from an EMBL/GenBank/DDBJ whole genome shotgun (WGS) entry which is preliminary data.</text>
</comment>
<proteinExistence type="predicted"/>
<evidence type="ECO:0000313" key="2">
    <source>
        <dbReference type="Proteomes" id="UP001164539"/>
    </source>
</evidence>
<dbReference type="EMBL" id="CM051402">
    <property type="protein sequence ID" value="KAJ4711487.1"/>
    <property type="molecule type" value="Genomic_DNA"/>
</dbReference>
<evidence type="ECO:0000313" key="1">
    <source>
        <dbReference type="EMBL" id="KAJ4711487.1"/>
    </source>
</evidence>
<keyword evidence="2" id="KW-1185">Reference proteome</keyword>